<proteinExistence type="predicted"/>
<protein>
    <recommendedName>
        <fullName evidence="3">DUF2398 family protein</fullName>
    </recommendedName>
</protein>
<dbReference type="Pfam" id="PF09661">
    <property type="entry name" value="DUF2398"/>
    <property type="match status" value="1"/>
</dbReference>
<dbReference type="RefSeq" id="WP_189957946.1">
    <property type="nucleotide sequence ID" value="NZ_BMVG01000031.1"/>
</dbReference>
<dbReference type="AlphaFoldDB" id="A0A918YQ93"/>
<reference evidence="1" key="1">
    <citation type="journal article" date="2014" name="Int. J. Syst. Evol. Microbiol.">
        <title>Complete genome sequence of Corynebacterium casei LMG S-19264T (=DSM 44701T), isolated from a smear-ripened cheese.</title>
        <authorList>
            <consortium name="US DOE Joint Genome Institute (JGI-PGF)"/>
            <person name="Walter F."/>
            <person name="Albersmeier A."/>
            <person name="Kalinowski J."/>
            <person name="Ruckert C."/>
        </authorList>
    </citation>
    <scope>NUCLEOTIDE SEQUENCE</scope>
    <source>
        <strain evidence="1">JCM 4714</strain>
    </source>
</reference>
<comment type="caution">
    <text evidence="1">The sequence shown here is derived from an EMBL/GenBank/DDBJ whole genome shotgun (WGS) entry which is preliminary data.</text>
</comment>
<sequence>MSLSGGWGQGEDEEEVVWQLARVLKTRAWLVGGRDDAVIEAVYRHRSALREVLAAVGCVLVVEPDLVRVYNPAPPLSARLPEGDSPKGVWFWLTVSALESLPVKVRLGQVAAAARAAAAEIELSVTQSRAELAALAAGLRRLCACGVLEELEGRVEALLDGEDDPPVLLRVHHTRLLCVLPRDVPVDEWGQWAIDPAEDPAGWLAGLVRPVDAGIRVCAMLVDQAVVHACDLGEDELQWLSDKVATDGAAVARSFGLALEHRLEGAAFVMPQETYEEQVMGPFRFPGRSRSSAGTVRHAALLLIDVLSAEGERGGTGAPGPGWCGAPKSWVVGRLGEMAGRHAWWSKDLRSDLPRLAEDVRQVLEPEADLLRVVGGYEDWWWLSPAGARWTVLPEEQPVPAVPGTGVREAGR</sequence>
<reference evidence="1" key="2">
    <citation type="submission" date="2020-09" db="EMBL/GenBank/DDBJ databases">
        <authorList>
            <person name="Sun Q."/>
            <person name="Ohkuma M."/>
        </authorList>
    </citation>
    <scope>NUCLEOTIDE SEQUENCE</scope>
    <source>
        <strain evidence="1">JCM 4714</strain>
    </source>
</reference>
<gene>
    <name evidence="1" type="ORF">GCM10010339_73370</name>
</gene>
<dbReference type="EMBL" id="BMVG01000031">
    <property type="protein sequence ID" value="GHE11924.1"/>
    <property type="molecule type" value="Genomic_DNA"/>
</dbReference>
<evidence type="ECO:0000313" key="2">
    <source>
        <dbReference type="Proteomes" id="UP000655443"/>
    </source>
</evidence>
<evidence type="ECO:0008006" key="3">
    <source>
        <dbReference type="Google" id="ProtNLM"/>
    </source>
</evidence>
<organism evidence="1 2">
    <name type="scientific">Streptomyces alanosinicus</name>
    <dbReference type="NCBI Taxonomy" id="68171"/>
    <lineage>
        <taxon>Bacteria</taxon>
        <taxon>Bacillati</taxon>
        <taxon>Actinomycetota</taxon>
        <taxon>Actinomycetes</taxon>
        <taxon>Kitasatosporales</taxon>
        <taxon>Streptomycetaceae</taxon>
        <taxon>Streptomyces</taxon>
    </lineage>
</organism>
<keyword evidence="2" id="KW-1185">Reference proteome</keyword>
<accession>A0A918YQ93</accession>
<evidence type="ECO:0000313" key="1">
    <source>
        <dbReference type="EMBL" id="GHE11924.1"/>
    </source>
</evidence>
<dbReference type="InterPro" id="IPR013494">
    <property type="entry name" value="CHP02678"/>
</dbReference>
<name>A0A918YQ93_9ACTN</name>
<dbReference type="Proteomes" id="UP000655443">
    <property type="component" value="Unassembled WGS sequence"/>
</dbReference>